<dbReference type="PROSITE" id="PS50928">
    <property type="entry name" value="ABC_TM1"/>
    <property type="match status" value="1"/>
</dbReference>
<feature type="transmembrane region" description="Helical" evidence="7">
    <location>
        <begin position="89"/>
        <end position="114"/>
    </location>
</feature>
<keyword evidence="5 7" id="KW-1133">Transmembrane helix</keyword>
<dbReference type="Proteomes" id="UP000597444">
    <property type="component" value="Unassembled WGS sequence"/>
</dbReference>
<evidence type="ECO:0000256" key="4">
    <source>
        <dbReference type="ARBA" id="ARBA00022692"/>
    </source>
</evidence>
<evidence type="ECO:0000313" key="10">
    <source>
        <dbReference type="Proteomes" id="UP000597444"/>
    </source>
</evidence>
<dbReference type="GO" id="GO:0055085">
    <property type="term" value="P:transmembrane transport"/>
    <property type="evidence" value="ECO:0007669"/>
    <property type="project" value="InterPro"/>
</dbReference>
<feature type="transmembrane region" description="Helical" evidence="7">
    <location>
        <begin position="174"/>
        <end position="197"/>
    </location>
</feature>
<feature type="domain" description="ABC transmembrane type-1" evidence="8">
    <location>
        <begin position="89"/>
        <end position="301"/>
    </location>
</feature>
<dbReference type="Gene3D" id="1.10.3720.10">
    <property type="entry name" value="MetI-like"/>
    <property type="match status" value="1"/>
</dbReference>
<comment type="subcellular location">
    <subcellularLocation>
        <location evidence="1 7">Cell membrane</location>
        <topology evidence="1 7">Multi-pass membrane protein</topology>
    </subcellularLocation>
</comment>
<evidence type="ECO:0000313" key="9">
    <source>
        <dbReference type="EMBL" id="GHO91609.1"/>
    </source>
</evidence>
<dbReference type="InterPro" id="IPR000515">
    <property type="entry name" value="MetI-like"/>
</dbReference>
<evidence type="ECO:0000256" key="7">
    <source>
        <dbReference type="RuleBase" id="RU363032"/>
    </source>
</evidence>
<feature type="transmembrane region" description="Helical" evidence="7">
    <location>
        <begin position="126"/>
        <end position="146"/>
    </location>
</feature>
<accession>A0A8J3IHV5</accession>
<feature type="transmembrane region" description="Helical" evidence="7">
    <location>
        <begin position="30"/>
        <end position="52"/>
    </location>
</feature>
<sequence length="312" mass="35123">MSDILVQKSSAQVGTLSSQQTRASRWRTDLVGLSFVAPFLIIYLLFLVWPVILGLLMSFYNWTLAGSATFLGLGNYGELLGDLDFWRSLWHTIAFTIISTPILVILALVLALLANRKIPARWLFRLVFFIPVALPVTVVVMIWSWMYQPGFGLINNTLASLGLPQPDWLNDPNVAMISVVILTVWWTLGNNFLLYLAGLQQIPQDLYEAASIDGAGTWAKFRWITIPQLNRISTLIVILQVIASLQVFTQIFLLTSGGPNYSTRPVIQYIYETGFSSFRMGYASAGSYVLFVLILIVTIVQFRLFQQQRSRA</sequence>
<protein>
    <submittedName>
        <fullName evidence="9">Sugar ABC transporter permease</fullName>
    </submittedName>
</protein>
<dbReference type="InterPro" id="IPR051393">
    <property type="entry name" value="ABC_transporter_permease"/>
</dbReference>
<dbReference type="Pfam" id="PF00528">
    <property type="entry name" value="BPD_transp_1"/>
    <property type="match status" value="1"/>
</dbReference>
<comment type="similarity">
    <text evidence="7">Belongs to the binding-protein-dependent transport system permease family.</text>
</comment>
<dbReference type="SUPFAM" id="SSF161098">
    <property type="entry name" value="MetI-like"/>
    <property type="match status" value="1"/>
</dbReference>
<dbReference type="EMBL" id="BNJK01000001">
    <property type="protein sequence ID" value="GHO91609.1"/>
    <property type="molecule type" value="Genomic_DNA"/>
</dbReference>
<keyword evidence="4 7" id="KW-0812">Transmembrane</keyword>
<feature type="transmembrane region" description="Helical" evidence="7">
    <location>
        <begin position="232"/>
        <end position="253"/>
    </location>
</feature>
<evidence type="ECO:0000256" key="2">
    <source>
        <dbReference type="ARBA" id="ARBA00022448"/>
    </source>
</evidence>
<dbReference type="PANTHER" id="PTHR30193">
    <property type="entry name" value="ABC TRANSPORTER PERMEASE PROTEIN"/>
    <property type="match status" value="1"/>
</dbReference>
<evidence type="ECO:0000256" key="3">
    <source>
        <dbReference type="ARBA" id="ARBA00022475"/>
    </source>
</evidence>
<dbReference type="PANTHER" id="PTHR30193:SF41">
    <property type="entry name" value="DIACETYLCHITOBIOSE UPTAKE SYSTEM PERMEASE PROTEIN NGCF"/>
    <property type="match status" value="1"/>
</dbReference>
<organism evidence="9 10">
    <name type="scientific">Reticulibacter mediterranei</name>
    <dbReference type="NCBI Taxonomy" id="2778369"/>
    <lineage>
        <taxon>Bacteria</taxon>
        <taxon>Bacillati</taxon>
        <taxon>Chloroflexota</taxon>
        <taxon>Ktedonobacteria</taxon>
        <taxon>Ktedonobacterales</taxon>
        <taxon>Reticulibacteraceae</taxon>
        <taxon>Reticulibacter</taxon>
    </lineage>
</organism>
<keyword evidence="6 7" id="KW-0472">Membrane</keyword>
<dbReference type="AlphaFoldDB" id="A0A8J3IHV5"/>
<keyword evidence="3" id="KW-1003">Cell membrane</keyword>
<evidence type="ECO:0000256" key="1">
    <source>
        <dbReference type="ARBA" id="ARBA00004651"/>
    </source>
</evidence>
<dbReference type="InterPro" id="IPR035906">
    <property type="entry name" value="MetI-like_sf"/>
</dbReference>
<comment type="caution">
    <text evidence="9">The sequence shown here is derived from an EMBL/GenBank/DDBJ whole genome shotgun (WGS) entry which is preliminary data.</text>
</comment>
<evidence type="ECO:0000256" key="5">
    <source>
        <dbReference type="ARBA" id="ARBA00022989"/>
    </source>
</evidence>
<keyword evidence="10" id="KW-1185">Reference proteome</keyword>
<evidence type="ECO:0000256" key="6">
    <source>
        <dbReference type="ARBA" id="ARBA00023136"/>
    </source>
</evidence>
<reference evidence="9" key="1">
    <citation type="submission" date="2020-10" db="EMBL/GenBank/DDBJ databases">
        <title>Taxonomic study of unclassified bacteria belonging to the class Ktedonobacteria.</title>
        <authorList>
            <person name="Yabe S."/>
            <person name="Wang C.M."/>
            <person name="Zheng Y."/>
            <person name="Sakai Y."/>
            <person name="Cavaletti L."/>
            <person name="Monciardini P."/>
            <person name="Donadio S."/>
        </authorList>
    </citation>
    <scope>NUCLEOTIDE SEQUENCE</scope>
    <source>
        <strain evidence="9">ID150040</strain>
    </source>
</reference>
<dbReference type="CDD" id="cd06261">
    <property type="entry name" value="TM_PBP2"/>
    <property type="match status" value="1"/>
</dbReference>
<dbReference type="RefSeq" id="WP_220202495.1">
    <property type="nucleotide sequence ID" value="NZ_BNJK01000001.1"/>
</dbReference>
<proteinExistence type="inferred from homology"/>
<evidence type="ECO:0000259" key="8">
    <source>
        <dbReference type="PROSITE" id="PS50928"/>
    </source>
</evidence>
<dbReference type="GO" id="GO:0005886">
    <property type="term" value="C:plasma membrane"/>
    <property type="evidence" value="ECO:0007669"/>
    <property type="project" value="UniProtKB-SubCell"/>
</dbReference>
<feature type="transmembrane region" description="Helical" evidence="7">
    <location>
        <begin position="285"/>
        <end position="305"/>
    </location>
</feature>
<keyword evidence="2 7" id="KW-0813">Transport</keyword>
<name>A0A8J3IHV5_9CHLR</name>
<gene>
    <name evidence="9" type="ORF">KSF_016570</name>
</gene>